<feature type="transmembrane region" description="Helical" evidence="8">
    <location>
        <begin position="349"/>
        <end position="368"/>
    </location>
</feature>
<comment type="subcellular location">
    <subcellularLocation>
        <location evidence="1">Cell membrane</location>
        <topology evidence="1">Multi-pass membrane protein</topology>
    </subcellularLocation>
</comment>
<evidence type="ECO:0000256" key="2">
    <source>
        <dbReference type="ARBA" id="ARBA00022475"/>
    </source>
</evidence>
<keyword evidence="7 8" id="KW-0472">Membrane</keyword>
<evidence type="ECO:0000256" key="5">
    <source>
        <dbReference type="ARBA" id="ARBA00022692"/>
    </source>
</evidence>
<name>A0A2S0N8L2_9HYPH</name>
<dbReference type="GO" id="GO:0016763">
    <property type="term" value="F:pentosyltransferase activity"/>
    <property type="evidence" value="ECO:0007669"/>
    <property type="project" value="TreeGrafter"/>
</dbReference>
<evidence type="ECO:0000256" key="3">
    <source>
        <dbReference type="ARBA" id="ARBA00022676"/>
    </source>
</evidence>
<evidence type="ECO:0000313" key="11">
    <source>
        <dbReference type="Proteomes" id="UP000237889"/>
    </source>
</evidence>
<dbReference type="GO" id="GO:0005886">
    <property type="term" value="C:plasma membrane"/>
    <property type="evidence" value="ECO:0007669"/>
    <property type="project" value="UniProtKB-SubCell"/>
</dbReference>
<dbReference type="Proteomes" id="UP000237889">
    <property type="component" value="Chromosome"/>
</dbReference>
<feature type="domain" description="Glycosyltransferase RgtA/B/C/D-like" evidence="9">
    <location>
        <begin position="61"/>
        <end position="226"/>
    </location>
</feature>
<keyword evidence="4" id="KW-0808">Transferase</keyword>
<dbReference type="Pfam" id="PF13231">
    <property type="entry name" value="PMT_2"/>
    <property type="match status" value="1"/>
</dbReference>
<organism evidence="10 11">
    <name type="scientific">Phreatobacter cathodiphilus</name>
    <dbReference type="NCBI Taxonomy" id="1868589"/>
    <lineage>
        <taxon>Bacteria</taxon>
        <taxon>Pseudomonadati</taxon>
        <taxon>Pseudomonadota</taxon>
        <taxon>Alphaproteobacteria</taxon>
        <taxon>Hyphomicrobiales</taxon>
        <taxon>Phreatobacteraceae</taxon>
        <taxon>Phreatobacter</taxon>
    </lineage>
</organism>
<feature type="transmembrane region" description="Helical" evidence="8">
    <location>
        <begin position="81"/>
        <end position="101"/>
    </location>
</feature>
<dbReference type="PANTHER" id="PTHR33908">
    <property type="entry name" value="MANNOSYLTRANSFERASE YKCB-RELATED"/>
    <property type="match status" value="1"/>
</dbReference>
<feature type="transmembrane region" description="Helical" evidence="8">
    <location>
        <begin position="20"/>
        <end position="43"/>
    </location>
</feature>
<feature type="transmembrane region" description="Helical" evidence="8">
    <location>
        <begin position="319"/>
        <end position="337"/>
    </location>
</feature>
<feature type="transmembrane region" description="Helical" evidence="8">
    <location>
        <begin position="288"/>
        <end position="307"/>
    </location>
</feature>
<evidence type="ECO:0000313" key="10">
    <source>
        <dbReference type="EMBL" id="AVO44281.1"/>
    </source>
</evidence>
<reference evidence="10 11" key="1">
    <citation type="submission" date="2018-03" db="EMBL/GenBank/DDBJ databases">
        <title>Genome sequencing of Phreatobacter sp.</title>
        <authorList>
            <person name="Kim S.-J."/>
            <person name="Heo J."/>
            <person name="Kwon S.-W."/>
        </authorList>
    </citation>
    <scope>NUCLEOTIDE SEQUENCE [LARGE SCALE GENOMIC DNA]</scope>
    <source>
        <strain evidence="10 11">S-12</strain>
    </source>
</reference>
<protein>
    <recommendedName>
        <fullName evidence="9">Glycosyltransferase RgtA/B/C/D-like domain-containing protein</fullName>
    </recommendedName>
</protein>
<feature type="transmembrane region" description="Helical" evidence="8">
    <location>
        <begin position="249"/>
        <end position="276"/>
    </location>
</feature>
<keyword evidence="11" id="KW-1185">Reference proteome</keyword>
<feature type="transmembrane region" description="Helical" evidence="8">
    <location>
        <begin position="208"/>
        <end position="229"/>
    </location>
</feature>
<dbReference type="InterPro" id="IPR038731">
    <property type="entry name" value="RgtA/B/C-like"/>
</dbReference>
<dbReference type="KEGG" id="phr:C6569_03915"/>
<evidence type="ECO:0000256" key="4">
    <source>
        <dbReference type="ARBA" id="ARBA00022679"/>
    </source>
</evidence>
<feature type="transmembrane region" description="Helical" evidence="8">
    <location>
        <begin position="166"/>
        <end position="196"/>
    </location>
</feature>
<keyword evidence="3" id="KW-0328">Glycosyltransferase</keyword>
<dbReference type="AlphaFoldDB" id="A0A2S0N8L2"/>
<sequence length="511" mass="54764">MTAAPGDKPFSFLPDDPARAALALVLGFTLLRVAFAALLGFGVDESYTLGQARRLALSYFDHPPLHLWLAHASMAVFGTTWAVRLPFILLFAGTSWLLFALTRRLFGGWEGVWAVLALNASLFFLASPGTWIVPDGPLLFFLTAGMAALARLFFPWEGETPSAWIAWTLAGFCFGFAGLSKYSAVFVVAGLAIFLFATPHRRWLAHPAPYAGALVAVLAISPVIVWNIANDWVSLRFQAGRGGGRGLTLSAFAQMLAGQFVWLAPWIAVPLATIAAQNLARLKDERRLFLMALAAPTILYFTLQSLWSGWALPHWPMPGWFFAFPLLGAWMVANPAASPSPHAWARWSTALAVVLALGIGTLGATGLLTRLGVPSRADPTLDAFDWTALRPILAARGVARGSGPVVVGLTWNEGGKIDLAVGDAADVMVIGPDPRGFAFRQVRRAYQGADVLIVALAGTWARQQAALQGQFAVIGEPERLSIGRGGRPEIDLVIVPARGLKSLAPVSLAAR</sequence>
<dbReference type="InterPro" id="IPR050297">
    <property type="entry name" value="LipidA_mod_glycosyltrf_83"/>
</dbReference>
<dbReference type="PANTHER" id="PTHR33908:SF11">
    <property type="entry name" value="MEMBRANE PROTEIN"/>
    <property type="match status" value="1"/>
</dbReference>
<accession>A0A2S0N8L2</accession>
<dbReference type="OrthoDB" id="9811222at2"/>
<dbReference type="EMBL" id="CP027668">
    <property type="protein sequence ID" value="AVO44281.1"/>
    <property type="molecule type" value="Genomic_DNA"/>
</dbReference>
<proteinExistence type="predicted"/>
<keyword evidence="6 8" id="KW-1133">Transmembrane helix</keyword>
<evidence type="ECO:0000259" key="9">
    <source>
        <dbReference type="Pfam" id="PF13231"/>
    </source>
</evidence>
<gene>
    <name evidence="10" type="ORF">C6569_03915</name>
</gene>
<dbReference type="RefSeq" id="WP_106747611.1">
    <property type="nucleotide sequence ID" value="NZ_CP027668.1"/>
</dbReference>
<evidence type="ECO:0000256" key="7">
    <source>
        <dbReference type="ARBA" id="ARBA00023136"/>
    </source>
</evidence>
<dbReference type="GO" id="GO:0009103">
    <property type="term" value="P:lipopolysaccharide biosynthetic process"/>
    <property type="evidence" value="ECO:0007669"/>
    <property type="project" value="UniProtKB-ARBA"/>
</dbReference>
<feature type="transmembrane region" description="Helical" evidence="8">
    <location>
        <begin position="107"/>
        <end position="126"/>
    </location>
</feature>
<keyword evidence="2" id="KW-1003">Cell membrane</keyword>
<keyword evidence="5 8" id="KW-0812">Transmembrane</keyword>
<evidence type="ECO:0000256" key="8">
    <source>
        <dbReference type="SAM" id="Phobius"/>
    </source>
</evidence>
<evidence type="ECO:0000256" key="6">
    <source>
        <dbReference type="ARBA" id="ARBA00022989"/>
    </source>
</evidence>
<evidence type="ECO:0000256" key="1">
    <source>
        <dbReference type="ARBA" id="ARBA00004651"/>
    </source>
</evidence>